<dbReference type="FunFam" id="3.90.850.10:FF:000002">
    <property type="entry name" value="2-hydroxyhepta-2,4-diene-1,7-dioate isomerase"/>
    <property type="match status" value="1"/>
</dbReference>
<dbReference type="SUPFAM" id="SSF56529">
    <property type="entry name" value="FAH"/>
    <property type="match status" value="1"/>
</dbReference>
<keyword evidence="2" id="KW-0479">Metal-binding</keyword>
<dbReference type="InterPro" id="IPR036663">
    <property type="entry name" value="Fumarylacetoacetase_C_sf"/>
</dbReference>
<dbReference type="InterPro" id="IPR011234">
    <property type="entry name" value="Fumarylacetoacetase-like_C"/>
</dbReference>
<organism evidence="4 5">
    <name type="scientific">Agrocybe chaxingu</name>
    <dbReference type="NCBI Taxonomy" id="84603"/>
    <lineage>
        <taxon>Eukaryota</taxon>
        <taxon>Fungi</taxon>
        <taxon>Dikarya</taxon>
        <taxon>Basidiomycota</taxon>
        <taxon>Agaricomycotina</taxon>
        <taxon>Agaricomycetes</taxon>
        <taxon>Agaricomycetidae</taxon>
        <taxon>Agaricales</taxon>
        <taxon>Agaricineae</taxon>
        <taxon>Strophariaceae</taxon>
        <taxon>Agrocybe</taxon>
    </lineage>
</organism>
<dbReference type="GO" id="GO:0050163">
    <property type="term" value="F:oxaloacetate tautomerase activity"/>
    <property type="evidence" value="ECO:0007669"/>
    <property type="project" value="UniProtKB-ARBA"/>
</dbReference>
<evidence type="ECO:0000313" key="5">
    <source>
        <dbReference type="Proteomes" id="UP001148786"/>
    </source>
</evidence>
<protein>
    <recommendedName>
        <fullName evidence="3">Fumarylacetoacetase-like C-terminal domain-containing protein</fullName>
    </recommendedName>
</protein>
<keyword evidence="5" id="KW-1185">Reference proteome</keyword>
<accession>A0A9W8K8W3</accession>
<feature type="domain" description="Fumarylacetoacetase-like C-terminal" evidence="3">
    <location>
        <begin position="523"/>
        <end position="737"/>
    </location>
</feature>
<dbReference type="EMBL" id="JANKHO010000352">
    <property type="protein sequence ID" value="KAJ3511054.1"/>
    <property type="molecule type" value="Genomic_DNA"/>
</dbReference>
<reference evidence="4" key="1">
    <citation type="submission" date="2022-07" db="EMBL/GenBank/DDBJ databases">
        <title>Genome Sequence of Agrocybe chaxingu.</title>
        <authorList>
            <person name="Buettner E."/>
        </authorList>
    </citation>
    <scope>NUCLEOTIDE SEQUENCE</scope>
    <source>
        <strain evidence="4">MP-N11</strain>
    </source>
</reference>
<dbReference type="GO" id="GO:0046872">
    <property type="term" value="F:metal ion binding"/>
    <property type="evidence" value="ECO:0007669"/>
    <property type="project" value="UniProtKB-KW"/>
</dbReference>
<sequence>MPQGTTTSRLNRNGKLPIIIGKDIPDDIWYLIASHLADGRRVEDLRRFMSIHRCFFNFILDLKYGEVRWVRIDKAFMTTLKRLQSSVISSHVRRLYVRAWFVEYLLKREADSKRTIPGFMGLLASFLVPSLQMPAGVRSGNKDVPASRVVDSNLSADKVLGLLITAVKGMTRVTEFHFEWRDLPLNKNTKTFLTTTRTAFSSSLRKLALQAQLSKFRDILAIADYENLDELEFHFDYTPSRSPGDGSTATDDTDARELRDTILPFIARRRLALRSLSITSSSTLDLSDFLRNLPFMPSLRRFESNISFCPDTLSDPSSFVQILDTHSTSLLHVCIKPGTPPRKRYWERVREQLLLSRRALCDLESLEIPFLSPHDKTRSLVGRSCDTITKLWLTDCALELKEIENVLNMFAHRPYALQDLRLGPPPTPGESRRSVSIMRLLDTLLLLLFPFLVNAQRFVRFISTDNRVYYGDAILPAGTTDAAKSRAARVITGDILGDFKITSQVKSIKKLLAPLPNERVRTVRCVGINYVSHSEETGADIPEWPILFYKPFTALNTPSDPIPITAGYRTQGNFTSKMDYETELVVVIKKTAFNISEDEALDHVLGYSAGHDVSHRGWQVERGGQPRPQYSMGKGADGWAPWGPAIVSTSIIPDPQTLRLWTKVNGVTQQNETTANMIFGVKQLVAFFSMGITLLPGDVIFTGTPSGVNLGKANPDWLKDGDVVEVGLENVGTCTNALKYV</sequence>
<evidence type="ECO:0000313" key="4">
    <source>
        <dbReference type="EMBL" id="KAJ3511054.1"/>
    </source>
</evidence>
<dbReference type="PANTHER" id="PTHR11820:SF112">
    <property type="entry name" value="FUMARYLACETOACETATE HYDROLASE FAMILY PROTEIN (AFU_ORTHOLOGUE AFUA_1G02370)-RELATED"/>
    <property type="match status" value="1"/>
</dbReference>
<comment type="similarity">
    <text evidence="1">Belongs to the FAH family.</text>
</comment>
<dbReference type="PANTHER" id="PTHR11820">
    <property type="entry name" value="ACYLPYRUVASE"/>
    <property type="match status" value="1"/>
</dbReference>
<dbReference type="OrthoDB" id="2987979at2759"/>
<dbReference type="Gene3D" id="3.90.850.10">
    <property type="entry name" value="Fumarylacetoacetase-like, C-terminal domain"/>
    <property type="match status" value="1"/>
</dbReference>
<dbReference type="Proteomes" id="UP001148786">
    <property type="component" value="Unassembled WGS sequence"/>
</dbReference>
<proteinExistence type="inferred from homology"/>
<gene>
    <name evidence="4" type="ORF">NLJ89_g4325</name>
</gene>
<evidence type="ECO:0000259" key="3">
    <source>
        <dbReference type="Pfam" id="PF01557"/>
    </source>
</evidence>
<name>A0A9W8K8W3_9AGAR</name>
<evidence type="ECO:0000256" key="1">
    <source>
        <dbReference type="ARBA" id="ARBA00010211"/>
    </source>
</evidence>
<evidence type="ECO:0000256" key="2">
    <source>
        <dbReference type="ARBA" id="ARBA00022723"/>
    </source>
</evidence>
<dbReference type="AlphaFoldDB" id="A0A9W8K8W3"/>
<comment type="caution">
    <text evidence="4">The sequence shown here is derived from an EMBL/GenBank/DDBJ whole genome shotgun (WGS) entry which is preliminary data.</text>
</comment>
<dbReference type="Pfam" id="PF01557">
    <property type="entry name" value="FAA_hydrolase"/>
    <property type="match status" value="1"/>
</dbReference>
<dbReference type="GO" id="GO:0006107">
    <property type="term" value="P:oxaloacetate metabolic process"/>
    <property type="evidence" value="ECO:0007669"/>
    <property type="project" value="UniProtKB-ARBA"/>
</dbReference>